<feature type="domain" description="SAM-dependent MTase RsmB/NOP-type" evidence="6">
    <location>
        <begin position="142"/>
        <end position="403"/>
    </location>
</feature>
<dbReference type="PRINTS" id="PR02008">
    <property type="entry name" value="RCMTFAMILY"/>
</dbReference>
<evidence type="ECO:0000256" key="5">
    <source>
        <dbReference type="PROSITE-ProRule" id="PRU01023"/>
    </source>
</evidence>
<comment type="caution">
    <text evidence="5">Lacks conserved residue(s) required for the propagation of feature annotation.</text>
</comment>
<evidence type="ECO:0000313" key="8">
    <source>
        <dbReference type="Proteomes" id="UP001203342"/>
    </source>
</evidence>
<dbReference type="GO" id="GO:0008168">
    <property type="term" value="F:methyltransferase activity"/>
    <property type="evidence" value="ECO:0007669"/>
    <property type="project" value="UniProtKB-KW"/>
</dbReference>
<accession>A0ABT0TJG2</accession>
<feature type="binding site" evidence="5">
    <location>
        <position position="256"/>
    </location>
    <ligand>
        <name>S-adenosyl-L-methionine</name>
        <dbReference type="ChEBI" id="CHEBI:59789"/>
    </ligand>
</feature>
<keyword evidence="4 5" id="KW-0694">RNA-binding</keyword>
<dbReference type="Gene3D" id="3.30.70.1170">
    <property type="entry name" value="Sun protein, domain 3"/>
    <property type="match status" value="1"/>
</dbReference>
<dbReference type="Pfam" id="PF01189">
    <property type="entry name" value="Methyltr_RsmB-F"/>
    <property type="match status" value="1"/>
</dbReference>
<dbReference type="InterPro" id="IPR023267">
    <property type="entry name" value="RCMT"/>
</dbReference>
<evidence type="ECO:0000256" key="2">
    <source>
        <dbReference type="ARBA" id="ARBA00022679"/>
    </source>
</evidence>
<dbReference type="Pfam" id="PF22458">
    <property type="entry name" value="RsmF-B_ferredox"/>
    <property type="match status" value="1"/>
</dbReference>
<dbReference type="RefSeq" id="WP_250582751.1">
    <property type="nucleotide sequence ID" value="NZ_JAMLJN010000010.1"/>
</dbReference>
<dbReference type="Gene3D" id="3.40.50.150">
    <property type="entry name" value="Vaccinia Virus protein VP39"/>
    <property type="match status" value="1"/>
</dbReference>
<feature type="binding site" evidence="5">
    <location>
        <position position="301"/>
    </location>
    <ligand>
        <name>S-adenosyl-L-methionine</name>
        <dbReference type="ChEBI" id="CHEBI:59789"/>
    </ligand>
</feature>
<dbReference type="InterPro" id="IPR049560">
    <property type="entry name" value="MeTrfase_RsmB-F_NOP2_cat"/>
</dbReference>
<dbReference type="GO" id="GO:0032259">
    <property type="term" value="P:methylation"/>
    <property type="evidence" value="ECO:0007669"/>
    <property type="project" value="UniProtKB-KW"/>
</dbReference>
<sequence>MRLHRNLVFTTIDSLMAIFNEGEYADKVVARALKKDKRWGSHDRKFVAETIYEIVRWKRLYTEIAEVKEPFDRDKIWRIFAVWAVLRGYNLPDWKYFEDTPVRRIKGKFDELTKTRKFRESIPDWMDELGVKELGEEVWTKEIAAQNEQAKVILRVNKLKTTKEKLRAILMDLNIETEFHKDYPDALILTERANVFLTDAFKDGLFEVQDASSQLVAYFLDVQPGMRVVDTCAGAGGKTLHLASLMENKGQLIAMDLYESKLKQLKIRAKRNGAFNIEPRVIESSKTIKKLHEKADRVLIDAPCSGLGVLKRNPDSKWKLQPEFIDNIRKVQAEVLENYSKIVKPGGKLVYATCSVLPSENQEQVKHFLNTEIGKEFNFVKDQKVLASESGFDGFYMALLERKNK</sequence>
<feature type="active site" description="Nucleophile" evidence="5">
    <location>
        <position position="354"/>
    </location>
</feature>
<gene>
    <name evidence="7" type="ORF">NAT47_11080</name>
</gene>
<organism evidence="7 8">
    <name type="scientific">Flavobacterium fragile</name>
    <dbReference type="NCBI Taxonomy" id="2949085"/>
    <lineage>
        <taxon>Bacteria</taxon>
        <taxon>Pseudomonadati</taxon>
        <taxon>Bacteroidota</taxon>
        <taxon>Flavobacteriia</taxon>
        <taxon>Flavobacteriales</taxon>
        <taxon>Flavobacteriaceae</taxon>
        <taxon>Flavobacterium</taxon>
    </lineage>
</organism>
<dbReference type="InterPro" id="IPR001678">
    <property type="entry name" value="MeTrfase_RsmB-F_NOP2_dom"/>
</dbReference>
<evidence type="ECO:0000256" key="1">
    <source>
        <dbReference type="ARBA" id="ARBA00022603"/>
    </source>
</evidence>
<dbReference type="PROSITE" id="PS51686">
    <property type="entry name" value="SAM_MT_RSMB_NOP"/>
    <property type="match status" value="1"/>
</dbReference>
<comment type="caution">
    <text evidence="7">The sequence shown here is derived from an EMBL/GenBank/DDBJ whole genome shotgun (WGS) entry which is preliminary data.</text>
</comment>
<evidence type="ECO:0000259" key="6">
    <source>
        <dbReference type="PROSITE" id="PS51686"/>
    </source>
</evidence>
<reference evidence="7 8" key="1">
    <citation type="submission" date="2022-05" db="EMBL/GenBank/DDBJ databases">
        <title>Flavobacterium sp., isolated from activated sludge.</title>
        <authorList>
            <person name="Ran Q."/>
        </authorList>
    </citation>
    <scope>NUCLEOTIDE SEQUENCE [LARGE SCALE GENOMIC DNA]</scope>
    <source>
        <strain evidence="7 8">HXWNR69</strain>
    </source>
</reference>
<dbReference type="Proteomes" id="UP001203342">
    <property type="component" value="Unassembled WGS sequence"/>
</dbReference>
<keyword evidence="3 5" id="KW-0949">S-adenosyl-L-methionine</keyword>
<name>A0ABT0TJG2_9FLAO</name>
<dbReference type="SUPFAM" id="SSF53335">
    <property type="entry name" value="S-adenosyl-L-methionine-dependent methyltransferases"/>
    <property type="match status" value="1"/>
</dbReference>
<dbReference type="EMBL" id="JAMLJN010000010">
    <property type="protein sequence ID" value="MCL9770958.1"/>
    <property type="molecule type" value="Genomic_DNA"/>
</dbReference>
<keyword evidence="2 5" id="KW-0808">Transferase</keyword>
<dbReference type="PANTHER" id="PTHR22807:SF53">
    <property type="entry name" value="RIBOSOMAL RNA SMALL SUBUNIT METHYLTRANSFERASE B-RELATED"/>
    <property type="match status" value="1"/>
</dbReference>
<keyword evidence="8" id="KW-1185">Reference proteome</keyword>
<evidence type="ECO:0000313" key="7">
    <source>
        <dbReference type="EMBL" id="MCL9770958.1"/>
    </source>
</evidence>
<dbReference type="PANTHER" id="PTHR22807">
    <property type="entry name" value="NOP2 YEAST -RELATED NOL1/NOP2/FMU SUN DOMAIN-CONTAINING"/>
    <property type="match status" value="1"/>
</dbReference>
<evidence type="ECO:0000256" key="3">
    <source>
        <dbReference type="ARBA" id="ARBA00022691"/>
    </source>
</evidence>
<dbReference type="InterPro" id="IPR029063">
    <property type="entry name" value="SAM-dependent_MTases_sf"/>
</dbReference>
<dbReference type="CDD" id="cd02440">
    <property type="entry name" value="AdoMet_MTases"/>
    <property type="match status" value="1"/>
</dbReference>
<keyword evidence="1 5" id="KW-0489">Methyltransferase</keyword>
<protein>
    <submittedName>
        <fullName evidence="7">Methyltransferase domain-containing protein</fullName>
    </submittedName>
</protein>
<comment type="similarity">
    <text evidence="5">Belongs to the class I-like SAM-binding methyltransferase superfamily. RsmB/NOP family.</text>
</comment>
<proteinExistence type="inferred from homology"/>
<dbReference type="InterPro" id="IPR054728">
    <property type="entry name" value="RsmB-like_ferredoxin"/>
</dbReference>
<evidence type="ECO:0000256" key="4">
    <source>
        <dbReference type="ARBA" id="ARBA00022884"/>
    </source>
</evidence>